<sequence>MTDLTLSPNLSRLFVTEIYRADLTKIAGFDGKIDEMEDTCRGMADDDETGQDWSQKHGYLGYTSYASIEDITKYATVFEDLKRQLDIHVNTYATQIELDLNNRKLKLVSMWVNILDQYGTHSGHLHPHCAVSGTFYVSVPPGASAIKFEDPRMAMMMAAPLRRGNGRPDRQNFVSFQPMRGTLLLWESWLRHEVPINLSEEPRISISFNYA</sequence>
<gene>
    <name evidence="1" type="ORF">ABI_33050</name>
</gene>
<dbReference type="OrthoDB" id="9783136at2"/>
<dbReference type="AlphaFoldDB" id="F4QQ02"/>
<dbReference type="RefSeq" id="WP_006274089.1">
    <property type="nucleotide sequence ID" value="NZ_GL883079.1"/>
</dbReference>
<reference evidence="2" key="1">
    <citation type="submission" date="2011-03" db="EMBL/GenBank/DDBJ databases">
        <title>Draft genome sequence of Brevundimonas diminuta.</title>
        <authorList>
            <person name="Brown P.J.B."/>
            <person name="Buechlein A."/>
            <person name="Hemmerich C."/>
            <person name="Brun Y.V."/>
        </authorList>
    </citation>
    <scope>NUCLEOTIDE SEQUENCE [LARGE SCALE GENOMIC DNA]</scope>
    <source>
        <strain evidence="2">C19</strain>
    </source>
</reference>
<dbReference type="Gene3D" id="2.60.120.620">
    <property type="entry name" value="q2cbj1_9rhob like domain"/>
    <property type="match status" value="1"/>
</dbReference>
<protein>
    <recommendedName>
        <fullName evidence="3">2OG-FeII oxygenase superfamily protein</fullName>
    </recommendedName>
</protein>
<dbReference type="HOGENOM" id="CLU_086361_1_0_5"/>
<accession>F4QQ02</accession>
<dbReference type="Pfam" id="PF13759">
    <property type="entry name" value="2OG-FeII_Oxy_5"/>
    <property type="match status" value="1"/>
</dbReference>
<evidence type="ECO:0000313" key="2">
    <source>
        <dbReference type="Proteomes" id="UP000006512"/>
    </source>
</evidence>
<evidence type="ECO:0008006" key="3">
    <source>
        <dbReference type="Google" id="ProtNLM"/>
    </source>
</evidence>
<evidence type="ECO:0000313" key="1">
    <source>
        <dbReference type="EMBL" id="EGF90289.1"/>
    </source>
</evidence>
<dbReference type="STRING" id="715226.ABI_33050"/>
<proteinExistence type="predicted"/>
<keyword evidence="2" id="KW-1185">Reference proteome</keyword>
<organism evidence="1 2">
    <name type="scientific">Asticcacaulis biprosthecium C19</name>
    <dbReference type="NCBI Taxonomy" id="715226"/>
    <lineage>
        <taxon>Bacteria</taxon>
        <taxon>Pseudomonadati</taxon>
        <taxon>Pseudomonadota</taxon>
        <taxon>Alphaproteobacteria</taxon>
        <taxon>Caulobacterales</taxon>
        <taxon>Caulobacteraceae</taxon>
        <taxon>Asticcacaulis</taxon>
    </lineage>
</organism>
<dbReference type="InterPro" id="IPR012668">
    <property type="entry name" value="CHP02466"/>
</dbReference>
<dbReference type="eggNOG" id="ENOG502Z7JJ">
    <property type="taxonomic scope" value="Bacteria"/>
</dbReference>
<dbReference type="Proteomes" id="UP000006512">
    <property type="component" value="Unassembled WGS sequence"/>
</dbReference>
<name>F4QQ02_9CAUL</name>
<dbReference type="EMBL" id="GL883079">
    <property type="protein sequence ID" value="EGF90289.1"/>
    <property type="molecule type" value="Genomic_DNA"/>
</dbReference>
<dbReference type="NCBIfam" id="TIGR02466">
    <property type="entry name" value="TIGR02466 family protein"/>
    <property type="match status" value="1"/>
</dbReference>